<evidence type="ECO:0000313" key="3">
    <source>
        <dbReference type="Proteomes" id="UP001281410"/>
    </source>
</evidence>
<keyword evidence="3" id="KW-1185">Reference proteome</keyword>
<sequence>MASGYLMENLVRVELAHGCPVGNEDFFKTFDLIILVASYVHIVHVLYSVALQ</sequence>
<gene>
    <name evidence="2" type="ORF">Dsin_018217</name>
</gene>
<keyword evidence="1" id="KW-0472">Membrane</keyword>
<organism evidence="2 3">
    <name type="scientific">Dipteronia sinensis</name>
    <dbReference type="NCBI Taxonomy" id="43782"/>
    <lineage>
        <taxon>Eukaryota</taxon>
        <taxon>Viridiplantae</taxon>
        <taxon>Streptophyta</taxon>
        <taxon>Embryophyta</taxon>
        <taxon>Tracheophyta</taxon>
        <taxon>Spermatophyta</taxon>
        <taxon>Magnoliopsida</taxon>
        <taxon>eudicotyledons</taxon>
        <taxon>Gunneridae</taxon>
        <taxon>Pentapetalae</taxon>
        <taxon>rosids</taxon>
        <taxon>malvids</taxon>
        <taxon>Sapindales</taxon>
        <taxon>Sapindaceae</taxon>
        <taxon>Hippocastanoideae</taxon>
        <taxon>Acereae</taxon>
        <taxon>Dipteronia</taxon>
    </lineage>
</organism>
<dbReference type="Proteomes" id="UP001281410">
    <property type="component" value="Unassembled WGS sequence"/>
</dbReference>
<evidence type="ECO:0000313" key="2">
    <source>
        <dbReference type="EMBL" id="KAK3204171.1"/>
    </source>
</evidence>
<reference evidence="2" key="1">
    <citation type="journal article" date="2023" name="Plant J.">
        <title>Genome sequences and population genomics provide insights into the demographic history, inbreeding, and mutation load of two 'living fossil' tree species of Dipteronia.</title>
        <authorList>
            <person name="Feng Y."/>
            <person name="Comes H.P."/>
            <person name="Chen J."/>
            <person name="Zhu S."/>
            <person name="Lu R."/>
            <person name="Zhang X."/>
            <person name="Li P."/>
            <person name="Qiu J."/>
            <person name="Olsen K.M."/>
            <person name="Qiu Y."/>
        </authorList>
    </citation>
    <scope>NUCLEOTIDE SEQUENCE</scope>
    <source>
        <strain evidence="2">NBL</strain>
    </source>
</reference>
<comment type="caution">
    <text evidence="2">The sequence shown here is derived from an EMBL/GenBank/DDBJ whole genome shotgun (WGS) entry which is preliminary data.</text>
</comment>
<keyword evidence="1" id="KW-0812">Transmembrane</keyword>
<evidence type="ECO:0000256" key="1">
    <source>
        <dbReference type="SAM" id="Phobius"/>
    </source>
</evidence>
<name>A0AAE0A538_9ROSI</name>
<keyword evidence="1" id="KW-1133">Transmembrane helix</keyword>
<protein>
    <submittedName>
        <fullName evidence="2">Uncharacterized protein</fullName>
    </submittedName>
</protein>
<dbReference type="AlphaFoldDB" id="A0AAE0A538"/>
<proteinExistence type="predicted"/>
<accession>A0AAE0A538</accession>
<dbReference type="EMBL" id="JANJYJ010000006">
    <property type="protein sequence ID" value="KAK3204171.1"/>
    <property type="molecule type" value="Genomic_DNA"/>
</dbReference>
<feature type="transmembrane region" description="Helical" evidence="1">
    <location>
        <begin position="32"/>
        <end position="51"/>
    </location>
</feature>